<name>A0A845B2T9_9SPHN</name>
<feature type="signal peptide" evidence="1">
    <location>
        <begin position="1"/>
        <end position="26"/>
    </location>
</feature>
<proteinExistence type="predicted"/>
<dbReference type="AlphaFoldDB" id="A0A845B2T9"/>
<dbReference type="OrthoDB" id="7428481at2"/>
<dbReference type="RefSeq" id="WP_160756044.1">
    <property type="nucleotide sequence ID" value="NZ_WTYL01000002.1"/>
</dbReference>
<protein>
    <submittedName>
        <fullName evidence="2">DUF4402 domain-containing protein</fullName>
    </submittedName>
</protein>
<sequence length="188" mass="18947">MKKFLRFGAASAVVAASLGMSSVAQAQDTATADAFAEILTALQLELDAGSKLDFGSMVVTGAGTVSLDADTGALNCTAAGIVCSGTTETATFNVTAGSALKDVTITFDTPAVTLLRSGGVIGTAADELELTNFNSDAAFITDPMGDYYEVTLGATGLATFEVGGDLTFDGTELAGVYQGSFAVSVEYS</sequence>
<evidence type="ECO:0000313" key="2">
    <source>
        <dbReference type="EMBL" id="MXP44454.1"/>
    </source>
</evidence>
<accession>A0A845B2T9</accession>
<dbReference type="InterPro" id="IPR025514">
    <property type="entry name" value="DUF4402"/>
</dbReference>
<evidence type="ECO:0000313" key="3">
    <source>
        <dbReference type="Proteomes" id="UP000431922"/>
    </source>
</evidence>
<keyword evidence="3" id="KW-1185">Reference proteome</keyword>
<comment type="caution">
    <text evidence="2">The sequence shown here is derived from an EMBL/GenBank/DDBJ whole genome shotgun (WGS) entry which is preliminary data.</text>
</comment>
<feature type="chain" id="PRO_5032813005" evidence="1">
    <location>
        <begin position="27"/>
        <end position="188"/>
    </location>
</feature>
<dbReference type="Pfam" id="PF14352">
    <property type="entry name" value="DUF4402"/>
    <property type="match status" value="1"/>
</dbReference>
<organism evidence="2 3">
    <name type="scientific">Allopontixanthobacter sediminis</name>
    <dbReference type="NCBI Taxonomy" id="1689985"/>
    <lineage>
        <taxon>Bacteria</taxon>
        <taxon>Pseudomonadati</taxon>
        <taxon>Pseudomonadota</taxon>
        <taxon>Alphaproteobacteria</taxon>
        <taxon>Sphingomonadales</taxon>
        <taxon>Erythrobacteraceae</taxon>
        <taxon>Allopontixanthobacter</taxon>
    </lineage>
</organism>
<reference evidence="2 3" key="1">
    <citation type="submission" date="2019-12" db="EMBL/GenBank/DDBJ databases">
        <title>Genomic-based taxomic classification of the family Erythrobacteraceae.</title>
        <authorList>
            <person name="Xu L."/>
        </authorList>
    </citation>
    <scope>NUCLEOTIDE SEQUENCE [LARGE SCALE GENOMIC DNA]</scope>
    <source>
        <strain evidence="2 3">KCTC 42453</strain>
    </source>
</reference>
<evidence type="ECO:0000256" key="1">
    <source>
        <dbReference type="SAM" id="SignalP"/>
    </source>
</evidence>
<dbReference type="Proteomes" id="UP000431922">
    <property type="component" value="Unassembled WGS sequence"/>
</dbReference>
<gene>
    <name evidence="2" type="ORF">GRI65_08295</name>
</gene>
<dbReference type="EMBL" id="WTYL01000002">
    <property type="protein sequence ID" value="MXP44454.1"/>
    <property type="molecule type" value="Genomic_DNA"/>
</dbReference>
<keyword evidence="1" id="KW-0732">Signal</keyword>